<protein>
    <submittedName>
        <fullName evidence="2">Uncharacterized protein</fullName>
    </submittedName>
</protein>
<keyword evidence="1" id="KW-1133">Transmembrane helix</keyword>
<accession>A0A367QFY2</accession>
<organism evidence="2 3">
    <name type="scientific">Nostoc minutum NIES-26</name>
    <dbReference type="NCBI Taxonomy" id="1844469"/>
    <lineage>
        <taxon>Bacteria</taxon>
        <taxon>Bacillati</taxon>
        <taxon>Cyanobacteriota</taxon>
        <taxon>Cyanophyceae</taxon>
        <taxon>Nostocales</taxon>
        <taxon>Nostocaceae</taxon>
        <taxon>Nostoc</taxon>
    </lineage>
</organism>
<dbReference type="Proteomes" id="UP000252107">
    <property type="component" value="Unassembled WGS sequence"/>
</dbReference>
<proteinExistence type="predicted"/>
<sequence>MPINRLFKGFAVVLTAMGTIVIIWLVVYLVQSQLRISSSLEGDPVGIRLSSRWDKREAGGDKTNDSKLSTF</sequence>
<name>A0A367QFY2_9NOSO</name>
<keyword evidence="1" id="KW-0812">Transmembrane</keyword>
<evidence type="ECO:0000256" key="1">
    <source>
        <dbReference type="SAM" id="Phobius"/>
    </source>
</evidence>
<gene>
    <name evidence="2" type="ORF">A6770_29130</name>
</gene>
<comment type="caution">
    <text evidence="2">The sequence shown here is derived from an EMBL/GenBank/DDBJ whole genome shotgun (WGS) entry which is preliminary data.</text>
</comment>
<keyword evidence="1" id="KW-0472">Membrane</keyword>
<evidence type="ECO:0000313" key="2">
    <source>
        <dbReference type="EMBL" id="RCJ22965.1"/>
    </source>
</evidence>
<reference evidence="2" key="1">
    <citation type="submission" date="2016-04" db="EMBL/GenBank/DDBJ databases">
        <authorList>
            <person name="Tabuchi Yagui T.R."/>
        </authorList>
    </citation>
    <scope>NUCLEOTIDE SEQUENCE [LARGE SCALE GENOMIC DNA]</scope>
    <source>
        <strain evidence="2">NIES-26</strain>
    </source>
</reference>
<dbReference type="EMBL" id="LXQD01000322">
    <property type="protein sequence ID" value="RCJ22965.1"/>
    <property type="molecule type" value="Genomic_DNA"/>
</dbReference>
<keyword evidence="3" id="KW-1185">Reference proteome</keyword>
<evidence type="ECO:0000313" key="3">
    <source>
        <dbReference type="Proteomes" id="UP000252107"/>
    </source>
</evidence>
<feature type="transmembrane region" description="Helical" evidence="1">
    <location>
        <begin position="6"/>
        <end position="30"/>
    </location>
</feature>
<dbReference type="AlphaFoldDB" id="A0A367QFY2"/>